<feature type="compositionally biased region" description="Acidic residues" evidence="1">
    <location>
        <begin position="435"/>
        <end position="446"/>
    </location>
</feature>
<dbReference type="Pfam" id="PF01424">
    <property type="entry name" value="R3H"/>
    <property type="match status" value="1"/>
</dbReference>
<feature type="domain" description="R3H" evidence="2">
    <location>
        <begin position="99"/>
        <end position="162"/>
    </location>
</feature>
<accession>A0AAW0EMY0</accession>
<feature type="compositionally biased region" description="Low complexity" evidence="1">
    <location>
        <begin position="451"/>
        <end position="462"/>
    </location>
</feature>
<dbReference type="EMBL" id="JAECZO010000046">
    <property type="protein sequence ID" value="KAK7195016.1"/>
    <property type="molecule type" value="Genomic_DNA"/>
</dbReference>
<protein>
    <submittedName>
        <fullName evidence="3">R3H domain containing protein</fullName>
    </submittedName>
</protein>
<evidence type="ECO:0000259" key="2">
    <source>
        <dbReference type="PROSITE" id="PS51061"/>
    </source>
</evidence>
<dbReference type="PROSITE" id="PS51061">
    <property type="entry name" value="R3H"/>
    <property type="match status" value="1"/>
</dbReference>
<proteinExistence type="predicted"/>
<dbReference type="SUPFAM" id="SSF82708">
    <property type="entry name" value="R3H domain"/>
    <property type="match status" value="1"/>
</dbReference>
<evidence type="ECO:0000313" key="4">
    <source>
        <dbReference type="Proteomes" id="UP001430356"/>
    </source>
</evidence>
<name>A0AAW0EMY0_9TRYP</name>
<dbReference type="InterPro" id="IPR036867">
    <property type="entry name" value="R3H_dom_sf"/>
</dbReference>
<dbReference type="GO" id="GO:0003676">
    <property type="term" value="F:nucleic acid binding"/>
    <property type="evidence" value="ECO:0007669"/>
    <property type="project" value="UniProtKB-UniRule"/>
</dbReference>
<comment type="caution">
    <text evidence="3">The sequence shown here is derived from an EMBL/GenBank/DDBJ whole genome shotgun (WGS) entry which is preliminary data.</text>
</comment>
<feature type="region of interest" description="Disordered" evidence="1">
    <location>
        <begin position="1"/>
        <end position="92"/>
    </location>
</feature>
<feature type="compositionally biased region" description="Pro residues" evidence="1">
    <location>
        <begin position="300"/>
        <end position="319"/>
    </location>
</feature>
<dbReference type="InterPro" id="IPR001374">
    <property type="entry name" value="R3H_dom"/>
</dbReference>
<feature type="region of interest" description="Disordered" evidence="1">
    <location>
        <begin position="293"/>
        <end position="323"/>
    </location>
</feature>
<feature type="region of interest" description="Disordered" evidence="1">
    <location>
        <begin position="395"/>
        <end position="471"/>
    </location>
</feature>
<dbReference type="Gene3D" id="3.30.1370.50">
    <property type="entry name" value="R3H-like domain"/>
    <property type="match status" value="1"/>
</dbReference>
<gene>
    <name evidence="3" type="ORF">NESM_000424300</name>
</gene>
<reference evidence="3 4" key="1">
    <citation type="journal article" date="2021" name="MBio">
        <title>A New Model Trypanosomatid, Novymonas esmeraldas: Genomic Perception of Its 'Candidatus Pandoraea novymonadis' Endosymbiont.</title>
        <authorList>
            <person name="Zakharova A."/>
            <person name="Saura A."/>
            <person name="Butenko A."/>
            <person name="Podesvova L."/>
            <person name="Warmusova S."/>
            <person name="Kostygov A.Y."/>
            <person name="Nenarokova A."/>
            <person name="Lukes J."/>
            <person name="Opperdoes F.R."/>
            <person name="Yurchenko V."/>
        </authorList>
    </citation>
    <scope>NUCLEOTIDE SEQUENCE [LARGE SCALE GENOMIC DNA]</scope>
    <source>
        <strain evidence="3 4">E262AT.01</strain>
    </source>
</reference>
<dbReference type="Proteomes" id="UP001430356">
    <property type="component" value="Unassembled WGS sequence"/>
</dbReference>
<dbReference type="AlphaFoldDB" id="A0AAW0EMY0"/>
<evidence type="ECO:0000256" key="1">
    <source>
        <dbReference type="SAM" id="MobiDB-lite"/>
    </source>
</evidence>
<sequence>MDSRAQMRAMLESARQSIRNRAANPTGRSNLKKSRTLEEAAASSAGHKQLPGQPTDQPPSPAPTSSSPDGLHFPKTLASGASEGGAPEMDATAAQEGRMQFVRHYHRLLLAFIEDKSKYELELPNLSALDRVVVHALAERCNLSHESAGGRGDRVMHLKKDILFFQHPEAARLVNLDDVVERVSWKESKFHIRYVRAANPTQVATGEIGSYGDEDALEKIERFRRATNEYRRATEMGYTQQELLRAEAGAGAGGGGSVADAEGGVFAVPGRLEEILSRPDAPAEPLPAITAAAAPSHASSPPPPPPSSSSSSPPPPPQAPTSTIAAAMARSKAAAAAAAAKGSATATVTVVYDEVCRTCGSRVRLDGPPHGWKCNHYCAHCTRQTIWSLEEVRVRTEPARPPHKRHRGSTVDSDGDGDADRRRHRHRGPAVEQIEREEGEEAEALEDAARHSGPASRGGSRSSGDDADDDGDALAVEDVVEMAATNDFSAKDMNWLREFASRTSARVADQVAFCIDFNDLTEASLFRRYETAAASPESVCWYVVLREVRALSLTVSDLLRELLSDVFAGPPSSSPAGVEAIHTEAEETCALDHLAVAFPNLSVYGTDCVVIGQLRPTVRWSAARRLLVNTDALQQLRQRYGVRHVFPTTSLEEAVRRASESATSSA</sequence>
<keyword evidence="4" id="KW-1185">Reference proteome</keyword>
<evidence type="ECO:0000313" key="3">
    <source>
        <dbReference type="EMBL" id="KAK7195016.1"/>
    </source>
</evidence>
<organism evidence="3 4">
    <name type="scientific">Novymonas esmeraldas</name>
    <dbReference type="NCBI Taxonomy" id="1808958"/>
    <lineage>
        <taxon>Eukaryota</taxon>
        <taxon>Discoba</taxon>
        <taxon>Euglenozoa</taxon>
        <taxon>Kinetoplastea</taxon>
        <taxon>Metakinetoplastina</taxon>
        <taxon>Trypanosomatida</taxon>
        <taxon>Trypanosomatidae</taxon>
        <taxon>Novymonas</taxon>
    </lineage>
</organism>